<sequence>MEAVLVLILVLLVFLLVLPIVAIVRSNRDRKRQRELDLRLTVVEQQLVRLRQFPASASAPAATPPTVAVPVASPTPTPPAAPSTPRPPAPIAAPFPASTAASTPTSPPVLAPTKLSPVTVTAAATPPTRPRLAIDWEQFMGAKLFAWLGGLALFLGIAFFVKYSFEHDLIPPEVRVSLGFLASVVLVVTGLKIRSPRYRIPAHTLCAAGIVSLYAVTFSCHAIYHFVFFGALPTFGLMALITAVAFLLAIRLDAKVVALLGLLGGFLTPVVISTGHDNPVGLFSYLALLDVGLLAVVLQRRWAFLAPLGAAGTLALEVAWFTKFFAPEKLLVLAIVGVGFSVLFQLAHVAARRLRRASPLLTATAAGFPLLQFGFVLFLVTGPAFAAAPALLFAFIFALDACLLALTWRDEAMAQLHLIAGAVVFLLLAIWTLNHIAVAPLRPALAAYVVFAAFHTAFPLLLVRRSPASRPTAWSQFFPAVTLLLMLVPLFQRDALSWLFWPCVLLVDALAVVFAFLSATILALGLVLVLTLAAAAAWIFQLPVAATSVPSLLLVGGVFVGFFFAFGLLLWRRAGERLQEIPTPSAWTAIFGDARAQIPAFSALLPFVLLMLMSQRLPLADPSPLFGGALLLAVLTLGVAWIFTLAWLPLCALIGIAGVEYLWHQRWAAAPGATTPLAWYALFYALFAVFPFLFRGRFRAATGPWATAALVGVAQFPLVYLLVKLAWPNAVMGLLPLVFTLAPLASLVVLVRARPAPPLAAPADSSTSPTSARLNQLAWFGGVALLFITLVFPIQFDRQWITIGWALEGLALFWLYRRVPHPGLHLVGAALLLAAFARLAFNPAVLHYHARASAPLLNWYLYAYADVIVCLVLSARLLTRSGQRILGASLAPLFHGLAVVLGFLLLNVEIADFFTAPGQRVLTFQFSGHFARDMTYTIAWALFAFGLLVGSLWRNIRAGRYAAIALLSAALVKLYAHDLARLGQLYRIGALLAVAVIAILASFAYHRFRPSHVDNPPPPPVA</sequence>
<dbReference type="EMBL" id="CP080507">
    <property type="protein sequence ID" value="QYM79198.1"/>
    <property type="molecule type" value="Genomic_DNA"/>
</dbReference>
<feature type="transmembrane region" description="Helical" evidence="2">
    <location>
        <begin position="890"/>
        <end position="914"/>
    </location>
</feature>
<accession>A0A8F9TVS3</accession>
<feature type="region of interest" description="Disordered" evidence="1">
    <location>
        <begin position="58"/>
        <end position="106"/>
    </location>
</feature>
<feature type="transmembrane region" description="Helical" evidence="2">
    <location>
        <begin position="677"/>
        <end position="694"/>
    </location>
</feature>
<feature type="transmembrane region" description="Helical" evidence="2">
    <location>
        <begin position="823"/>
        <end position="841"/>
    </location>
</feature>
<feature type="transmembrane region" description="Helical" evidence="2">
    <location>
        <begin position="230"/>
        <end position="249"/>
    </location>
</feature>
<reference evidence="3" key="1">
    <citation type="submission" date="2021-08" db="EMBL/GenBank/DDBJ databases">
        <title>Genome of a novel bacterium of the phylum Verrucomicrobia, Oleiharenicola sp. KSB-15.</title>
        <authorList>
            <person name="Chung J.-H."/>
            <person name="Ahn J.-H."/>
            <person name="Yoon Y."/>
            <person name="Kim D.-Y."/>
            <person name="An S.-H."/>
            <person name="Park I."/>
            <person name="Yeon J."/>
        </authorList>
    </citation>
    <scope>NUCLEOTIDE SEQUENCE</scope>
    <source>
        <strain evidence="3">KSB-15</strain>
    </source>
</reference>
<feature type="transmembrane region" description="Helical" evidence="2">
    <location>
        <begin position="474"/>
        <end position="491"/>
    </location>
</feature>
<feature type="transmembrane region" description="Helical" evidence="2">
    <location>
        <begin position="511"/>
        <end position="540"/>
    </location>
</feature>
<feature type="transmembrane region" description="Helical" evidence="2">
    <location>
        <begin position="305"/>
        <end position="325"/>
    </location>
</feature>
<feature type="transmembrane region" description="Helical" evidence="2">
    <location>
        <begin position="444"/>
        <end position="462"/>
    </location>
</feature>
<evidence type="ECO:0000256" key="2">
    <source>
        <dbReference type="SAM" id="Phobius"/>
    </source>
</evidence>
<feature type="transmembrane region" description="Helical" evidence="2">
    <location>
        <begin position="205"/>
        <end position="224"/>
    </location>
</feature>
<feature type="transmembrane region" description="Helical" evidence="2">
    <location>
        <begin position="386"/>
        <end position="406"/>
    </location>
</feature>
<feature type="transmembrane region" description="Helical" evidence="2">
    <location>
        <begin position="594"/>
        <end position="613"/>
    </location>
</feature>
<keyword evidence="4" id="KW-1185">Reference proteome</keyword>
<feature type="transmembrane region" description="Helical" evidence="2">
    <location>
        <begin position="360"/>
        <end position="380"/>
    </location>
</feature>
<feature type="compositionally biased region" description="Low complexity" evidence="1">
    <location>
        <begin position="94"/>
        <end position="104"/>
    </location>
</feature>
<gene>
    <name evidence="3" type="ORF">K0B96_00860</name>
</gene>
<name>A0A8F9TVS3_9BACT</name>
<feature type="transmembrane region" description="Helical" evidence="2">
    <location>
        <begin position="256"/>
        <end position="274"/>
    </location>
</feature>
<dbReference type="Proteomes" id="UP000825051">
    <property type="component" value="Chromosome"/>
</dbReference>
<evidence type="ECO:0000313" key="4">
    <source>
        <dbReference type="Proteomes" id="UP000825051"/>
    </source>
</evidence>
<feature type="transmembrane region" description="Helical" evidence="2">
    <location>
        <begin position="144"/>
        <end position="164"/>
    </location>
</feature>
<feature type="transmembrane region" description="Helical" evidence="2">
    <location>
        <begin position="176"/>
        <end position="193"/>
    </location>
</feature>
<dbReference type="PANTHER" id="PTHR38434">
    <property type="entry name" value="BLL2549 PROTEIN"/>
    <property type="match status" value="1"/>
</dbReference>
<feature type="transmembrane region" description="Helical" evidence="2">
    <location>
        <begin position="861"/>
        <end position="878"/>
    </location>
</feature>
<feature type="transmembrane region" description="Helical" evidence="2">
    <location>
        <begin position="625"/>
        <end position="657"/>
    </location>
</feature>
<dbReference type="Pfam" id="PF10101">
    <property type="entry name" value="DUF2339"/>
    <property type="match status" value="2"/>
</dbReference>
<evidence type="ECO:0000256" key="1">
    <source>
        <dbReference type="SAM" id="MobiDB-lite"/>
    </source>
</evidence>
<keyword evidence="2" id="KW-1133">Transmembrane helix</keyword>
<dbReference type="RefSeq" id="WP_220162741.1">
    <property type="nucleotide sequence ID" value="NZ_CP080507.1"/>
</dbReference>
<feature type="transmembrane region" description="Helical" evidence="2">
    <location>
        <begin position="552"/>
        <end position="574"/>
    </location>
</feature>
<dbReference type="KEGG" id="ole:K0B96_00860"/>
<evidence type="ECO:0000313" key="3">
    <source>
        <dbReference type="EMBL" id="QYM79198.1"/>
    </source>
</evidence>
<protein>
    <submittedName>
        <fullName evidence="3">DUF2339 domain-containing protein</fullName>
    </submittedName>
</protein>
<dbReference type="AlphaFoldDB" id="A0A8F9TVS3"/>
<feature type="compositionally biased region" description="Pro residues" evidence="1">
    <location>
        <begin position="73"/>
        <end position="93"/>
    </location>
</feature>
<proteinExistence type="predicted"/>
<feature type="transmembrane region" description="Helical" evidence="2">
    <location>
        <begin position="706"/>
        <end position="727"/>
    </location>
</feature>
<feature type="transmembrane region" description="Helical" evidence="2">
    <location>
        <begin position="6"/>
        <end position="24"/>
    </location>
</feature>
<keyword evidence="2" id="KW-0472">Membrane</keyword>
<feature type="transmembrane region" description="Helical" evidence="2">
    <location>
        <begin position="418"/>
        <end position="438"/>
    </location>
</feature>
<feature type="transmembrane region" description="Helical" evidence="2">
    <location>
        <begin position="988"/>
        <end position="1005"/>
    </location>
</feature>
<dbReference type="InterPro" id="IPR019286">
    <property type="entry name" value="DUF2339_TM"/>
</dbReference>
<keyword evidence="2" id="KW-0812">Transmembrane</keyword>
<feature type="transmembrane region" description="Helical" evidence="2">
    <location>
        <begin position="934"/>
        <end position="953"/>
    </location>
</feature>
<feature type="transmembrane region" description="Helical" evidence="2">
    <location>
        <begin position="280"/>
        <end position="298"/>
    </location>
</feature>
<feature type="transmembrane region" description="Helical" evidence="2">
    <location>
        <begin position="800"/>
        <end position="816"/>
    </location>
</feature>
<feature type="transmembrane region" description="Helical" evidence="2">
    <location>
        <begin position="331"/>
        <end position="351"/>
    </location>
</feature>
<dbReference type="PANTHER" id="PTHR38434:SF1">
    <property type="entry name" value="BLL2549 PROTEIN"/>
    <property type="match status" value="1"/>
</dbReference>
<organism evidence="3 4">
    <name type="scientific">Horticoccus luteus</name>
    <dbReference type="NCBI Taxonomy" id="2862869"/>
    <lineage>
        <taxon>Bacteria</taxon>
        <taxon>Pseudomonadati</taxon>
        <taxon>Verrucomicrobiota</taxon>
        <taxon>Opitutia</taxon>
        <taxon>Opitutales</taxon>
        <taxon>Opitutaceae</taxon>
        <taxon>Horticoccus</taxon>
    </lineage>
</organism>
<feature type="compositionally biased region" description="Low complexity" evidence="1">
    <location>
        <begin position="58"/>
        <end position="72"/>
    </location>
</feature>
<feature type="transmembrane region" description="Helical" evidence="2">
    <location>
        <begin position="733"/>
        <end position="753"/>
    </location>
</feature>
<feature type="transmembrane region" description="Helical" evidence="2">
    <location>
        <begin position="774"/>
        <end position="794"/>
    </location>
</feature>